<dbReference type="RefSeq" id="WP_022863760.1">
    <property type="nucleotide sequence ID" value="NZ_ATVG01000017.1"/>
</dbReference>
<sequence length="159" mass="16844">MALSDLGRGESLAVTAEFGEVDTGLSATEEGVDVRCELLAVARTGTAEVAAAVVAAAEKLRSLGGVIPAQPGVLLPKLTDGTALDQKPYTVRHGMLIVPYLWGGQTPRLPEDDRLTVVCQLVLLTEAEYAYAVEEGVAALQEEVGHEEIDLLDWSRGDD</sequence>
<protein>
    <submittedName>
        <fullName evidence="1">Suppressor of fused protein (SUFU)</fullName>
    </submittedName>
</protein>
<name>A0ABY7U6D8_9CORY</name>
<evidence type="ECO:0000313" key="1">
    <source>
        <dbReference type="EMBL" id="WCZ31620.1"/>
    </source>
</evidence>
<accession>A0ABY7U6D8</accession>
<proteinExistence type="predicted"/>
<keyword evidence="2" id="KW-1185">Reference proteome</keyword>
<dbReference type="EMBL" id="CP063189">
    <property type="protein sequence ID" value="WCZ31620.1"/>
    <property type="molecule type" value="Genomic_DNA"/>
</dbReference>
<organism evidence="1 2">
    <name type="scientific">Corynebacterium massiliense DSM 45435</name>
    <dbReference type="NCBI Taxonomy" id="1121364"/>
    <lineage>
        <taxon>Bacteria</taxon>
        <taxon>Bacillati</taxon>
        <taxon>Actinomycetota</taxon>
        <taxon>Actinomycetes</taxon>
        <taxon>Mycobacteriales</taxon>
        <taxon>Corynebacteriaceae</taxon>
        <taxon>Corynebacterium</taxon>
    </lineage>
</organism>
<evidence type="ECO:0000313" key="2">
    <source>
        <dbReference type="Proteomes" id="UP001220064"/>
    </source>
</evidence>
<reference evidence="1 2" key="1">
    <citation type="submission" date="2020-10" db="EMBL/GenBank/DDBJ databases">
        <title>Complete genome sequence of Corynebacterium massiliense DSM 45435, type strain of Corynebacterium massiliense.</title>
        <authorList>
            <person name="Busche T."/>
            <person name="Kalinowski J."/>
            <person name="Ruckert C."/>
        </authorList>
    </citation>
    <scope>NUCLEOTIDE SEQUENCE [LARGE SCALE GENOMIC DNA]</scope>
    <source>
        <strain evidence="1 2">DSM 45435</strain>
    </source>
</reference>
<gene>
    <name evidence="1" type="ORF">CMASS_00775</name>
</gene>
<dbReference type="Proteomes" id="UP001220064">
    <property type="component" value="Chromosome"/>
</dbReference>